<keyword evidence="4" id="KW-0805">Transcription regulation</keyword>
<name>A0A9D2KJ03_9FIRM</name>
<dbReference type="PROSITE" id="PS50110">
    <property type="entry name" value="RESPONSE_REGULATORY"/>
    <property type="match status" value="1"/>
</dbReference>
<dbReference type="GO" id="GO:0032993">
    <property type="term" value="C:protein-DNA complex"/>
    <property type="evidence" value="ECO:0007669"/>
    <property type="project" value="TreeGrafter"/>
</dbReference>
<dbReference type="GO" id="GO:0005829">
    <property type="term" value="C:cytosol"/>
    <property type="evidence" value="ECO:0007669"/>
    <property type="project" value="TreeGrafter"/>
</dbReference>
<reference evidence="12" key="2">
    <citation type="submission" date="2021-04" db="EMBL/GenBank/DDBJ databases">
        <authorList>
            <person name="Gilroy R."/>
        </authorList>
    </citation>
    <scope>NUCLEOTIDE SEQUENCE</scope>
    <source>
        <strain evidence="12">ChiSjej2B20-11307</strain>
    </source>
</reference>
<evidence type="ECO:0000259" key="10">
    <source>
        <dbReference type="PROSITE" id="PS50110"/>
    </source>
</evidence>
<dbReference type="SMART" id="SM00862">
    <property type="entry name" value="Trans_reg_C"/>
    <property type="match status" value="1"/>
</dbReference>
<dbReference type="InterPro" id="IPR016032">
    <property type="entry name" value="Sig_transdc_resp-reg_C-effctor"/>
</dbReference>
<dbReference type="InterPro" id="IPR036388">
    <property type="entry name" value="WH-like_DNA-bd_sf"/>
</dbReference>
<evidence type="ECO:0000256" key="2">
    <source>
        <dbReference type="ARBA" id="ARBA00022553"/>
    </source>
</evidence>
<dbReference type="Pfam" id="PF00072">
    <property type="entry name" value="Response_reg"/>
    <property type="match status" value="1"/>
</dbReference>
<evidence type="ECO:0000256" key="8">
    <source>
        <dbReference type="PROSITE-ProRule" id="PRU00169"/>
    </source>
</evidence>
<evidence type="ECO:0000313" key="12">
    <source>
        <dbReference type="EMBL" id="HJA06585.1"/>
    </source>
</evidence>
<accession>A0A9D2KJ03</accession>
<dbReference type="Pfam" id="PF00486">
    <property type="entry name" value="Trans_reg_C"/>
    <property type="match status" value="1"/>
</dbReference>
<gene>
    <name evidence="12" type="ORF">H9798_05475</name>
</gene>
<comment type="caution">
    <text evidence="12">The sequence shown here is derived from an EMBL/GenBank/DDBJ whole genome shotgun (WGS) entry which is preliminary data.</text>
</comment>
<dbReference type="FunFam" id="1.10.10.10:FF:000018">
    <property type="entry name" value="DNA-binding response regulator ResD"/>
    <property type="match status" value="1"/>
</dbReference>
<proteinExistence type="predicted"/>
<feature type="DNA-binding region" description="OmpR/PhoB-type" evidence="9">
    <location>
        <begin position="126"/>
        <end position="222"/>
    </location>
</feature>
<protein>
    <recommendedName>
        <fullName evidence="1">Stage 0 sporulation protein A homolog</fullName>
    </recommendedName>
</protein>
<dbReference type="Gene3D" id="3.40.50.2300">
    <property type="match status" value="1"/>
</dbReference>
<evidence type="ECO:0000256" key="9">
    <source>
        <dbReference type="PROSITE-ProRule" id="PRU01091"/>
    </source>
</evidence>
<dbReference type="PANTHER" id="PTHR48111:SF1">
    <property type="entry name" value="TWO-COMPONENT RESPONSE REGULATOR ORR33"/>
    <property type="match status" value="1"/>
</dbReference>
<keyword evidence="6" id="KW-0804">Transcription</keyword>
<dbReference type="EMBL" id="DXAK01000027">
    <property type="protein sequence ID" value="HJA06585.1"/>
    <property type="molecule type" value="Genomic_DNA"/>
</dbReference>
<evidence type="ECO:0000256" key="4">
    <source>
        <dbReference type="ARBA" id="ARBA00023015"/>
    </source>
</evidence>
<dbReference type="Proteomes" id="UP000824223">
    <property type="component" value="Unassembled WGS sequence"/>
</dbReference>
<feature type="modified residue" description="4-aspartylphosphate" evidence="8">
    <location>
        <position position="50"/>
    </location>
</feature>
<dbReference type="InterPro" id="IPR011006">
    <property type="entry name" value="CheY-like_superfamily"/>
</dbReference>
<dbReference type="CDD" id="cd00383">
    <property type="entry name" value="trans_reg_C"/>
    <property type="match status" value="1"/>
</dbReference>
<dbReference type="PANTHER" id="PTHR48111">
    <property type="entry name" value="REGULATOR OF RPOS"/>
    <property type="match status" value="1"/>
</dbReference>
<keyword evidence="3" id="KW-0902">Two-component regulatory system</keyword>
<dbReference type="InterPro" id="IPR001789">
    <property type="entry name" value="Sig_transdc_resp-reg_receiver"/>
</dbReference>
<feature type="domain" description="OmpR/PhoB-type" evidence="11">
    <location>
        <begin position="126"/>
        <end position="222"/>
    </location>
</feature>
<dbReference type="SMART" id="SM00448">
    <property type="entry name" value="REC"/>
    <property type="match status" value="1"/>
</dbReference>
<dbReference type="AlphaFoldDB" id="A0A9D2KJ03"/>
<dbReference type="Gene3D" id="6.10.250.690">
    <property type="match status" value="1"/>
</dbReference>
<dbReference type="InterPro" id="IPR001867">
    <property type="entry name" value="OmpR/PhoB-type_DNA-bd"/>
</dbReference>
<sequence>MIYCVEDDDNIRELVIYTLETTGLEARGFADGSAFMEALAFDTPELILLDIMLPGDDGLTLLKKLKSSAKTKGIPVIMVTAKGTEYDKVVGLDSGADDYVTKPFGMMELVSRIKAVLRRTGKVEDRTDMEISGVCVNVKKHEVTVDGRQVSLTLKEFELLEKLMRNQGIVLTRDQLLTEIWGYDFDGETRTVDVHIRTLRQKLGEKGEIIQTVRGVGYRVGGIA</sequence>
<comment type="function">
    <text evidence="7">May play the central regulatory role in sporulation. It may be an element of the effector pathway responsible for the activation of sporulation genes in response to nutritional stress. Spo0A may act in concert with spo0H (a sigma factor) to control the expression of some genes that are critical to the sporulation process.</text>
</comment>
<evidence type="ECO:0000256" key="1">
    <source>
        <dbReference type="ARBA" id="ARBA00018672"/>
    </source>
</evidence>
<dbReference type="SUPFAM" id="SSF46894">
    <property type="entry name" value="C-terminal effector domain of the bipartite response regulators"/>
    <property type="match status" value="1"/>
</dbReference>
<dbReference type="SUPFAM" id="SSF52172">
    <property type="entry name" value="CheY-like"/>
    <property type="match status" value="1"/>
</dbReference>
<dbReference type="GO" id="GO:0000976">
    <property type="term" value="F:transcription cis-regulatory region binding"/>
    <property type="evidence" value="ECO:0007669"/>
    <property type="project" value="TreeGrafter"/>
</dbReference>
<dbReference type="Gene3D" id="1.10.10.10">
    <property type="entry name" value="Winged helix-like DNA-binding domain superfamily/Winged helix DNA-binding domain"/>
    <property type="match status" value="1"/>
</dbReference>
<feature type="domain" description="Response regulatory" evidence="10">
    <location>
        <begin position="1"/>
        <end position="117"/>
    </location>
</feature>
<evidence type="ECO:0000256" key="6">
    <source>
        <dbReference type="ARBA" id="ARBA00023163"/>
    </source>
</evidence>
<reference evidence="12" key="1">
    <citation type="journal article" date="2021" name="PeerJ">
        <title>Extensive microbial diversity within the chicken gut microbiome revealed by metagenomics and culture.</title>
        <authorList>
            <person name="Gilroy R."/>
            <person name="Ravi A."/>
            <person name="Getino M."/>
            <person name="Pursley I."/>
            <person name="Horton D.L."/>
            <person name="Alikhan N.F."/>
            <person name="Baker D."/>
            <person name="Gharbi K."/>
            <person name="Hall N."/>
            <person name="Watson M."/>
            <person name="Adriaenssens E.M."/>
            <person name="Foster-Nyarko E."/>
            <person name="Jarju S."/>
            <person name="Secka A."/>
            <person name="Antonio M."/>
            <person name="Oren A."/>
            <person name="Chaudhuri R.R."/>
            <person name="La Ragione R."/>
            <person name="Hildebrand F."/>
            <person name="Pallen M.J."/>
        </authorList>
    </citation>
    <scope>NUCLEOTIDE SEQUENCE</scope>
    <source>
        <strain evidence="12">ChiSjej2B20-11307</strain>
    </source>
</reference>
<dbReference type="InterPro" id="IPR039420">
    <property type="entry name" value="WalR-like"/>
</dbReference>
<dbReference type="GO" id="GO:0006355">
    <property type="term" value="P:regulation of DNA-templated transcription"/>
    <property type="evidence" value="ECO:0007669"/>
    <property type="project" value="InterPro"/>
</dbReference>
<evidence type="ECO:0000313" key="13">
    <source>
        <dbReference type="Proteomes" id="UP000824223"/>
    </source>
</evidence>
<evidence type="ECO:0000256" key="7">
    <source>
        <dbReference type="ARBA" id="ARBA00024867"/>
    </source>
</evidence>
<evidence type="ECO:0000256" key="5">
    <source>
        <dbReference type="ARBA" id="ARBA00023125"/>
    </source>
</evidence>
<evidence type="ECO:0000256" key="3">
    <source>
        <dbReference type="ARBA" id="ARBA00023012"/>
    </source>
</evidence>
<organism evidence="12 13">
    <name type="scientific">Candidatus Mediterraneibacter pullicola</name>
    <dbReference type="NCBI Taxonomy" id="2838682"/>
    <lineage>
        <taxon>Bacteria</taxon>
        <taxon>Bacillati</taxon>
        <taxon>Bacillota</taxon>
        <taxon>Clostridia</taxon>
        <taxon>Lachnospirales</taxon>
        <taxon>Lachnospiraceae</taxon>
        <taxon>Mediterraneibacter</taxon>
    </lineage>
</organism>
<keyword evidence="2 8" id="KW-0597">Phosphoprotein</keyword>
<dbReference type="GO" id="GO:0000156">
    <property type="term" value="F:phosphorelay response regulator activity"/>
    <property type="evidence" value="ECO:0007669"/>
    <property type="project" value="TreeGrafter"/>
</dbReference>
<evidence type="ECO:0000259" key="11">
    <source>
        <dbReference type="PROSITE" id="PS51755"/>
    </source>
</evidence>
<keyword evidence="5 9" id="KW-0238">DNA-binding</keyword>
<dbReference type="PROSITE" id="PS51755">
    <property type="entry name" value="OMPR_PHOB"/>
    <property type="match status" value="1"/>
</dbReference>